<evidence type="ECO:0000256" key="1">
    <source>
        <dbReference type="SAM" id="MobiDB-lite"/>
    </source>
</evidence>
<sequence length="164" mass="18166">MAQPTTSKFVLILESLYLSSLIGHALAQSPSTPSRTSKVPINPCEFQDPDYAFGMTACAWRELPQSMTSRFNNRFKELVGLDDDGVFNLLCKSIDYQGDVLVEAFAREYAEEKEQNLFLETVLKCHDEVLANGNIQASAQVKSGGKKPQSASRSPTKRRPTTDS</sequence>
<accession>A0AAJ6QVZ8</accession>
<dbReference type="GeneID" id="100902896"/>
<feature type="signal peptide" evidence="2">
    <location>
        <begin position="1"/>
        <end position="27"/>
    </location>
</feature>
<gene>
    <name evidence="4" type="primary">LOC100902896</name>
</gene>
<evidence type="ECO:0000313" key="4">
    <source>
        <dbReference type="RefSeq" id="XP_003745723.1"/>
    </source>
</evidence>
<evidence type="ECO:0000313" key="3">
    <source>
        <dbReference type="Proteomes" id="UP000694867"/>
    </source>
</evidence>
<proteinExistence type="predicted"/>
<reference evidence="4" key="1">
    <citation type="submission" date="2025-08" db="UniProtKB">
        <authorList>
            <consortium name="RefSeq"/>
        </authorList>
    </citation>
    <scope>IDENTIFICATION</scope>
</reference>
<keyword evidence="3" id="KW-1185">Reference proteome</keyword>
<keyword evidence="2" id="KW-0732">Signal</keyword>
<dbReference type="KEGG" id="goe:100902896"/>
<feature type="compositionally biased region" description="Basic residues" evidence="1">
    <location>
        <begin position="155"/>
        <end position="164"/>
    </location>
</feature>
<dbReference type="Proteomes" id="UP000694867">
    <property type="component" value="Unplaced"/>
</dbReference>
<organism evidence="3 4">
    <name type="scientific">Galendromus occidentalis</name>
    <name type="common">western predatory mite</name>
    <dbReference type="NCBI Taxonomy" id="34638"/>
    <lineage>
        <taxon>Eukaryota</taxon>
        <taxon>Metazoa</taxon>
        <taxon>Ecdysozoa</taxon>
        <taxon>Arthropoda</taxon>
        <taxon>Chelicerata</taxon>
        <taxon>Arachnida</taxon>
        <taxon>Acari</taxon>
        <taxon>Parasitiformes</taxon>
        <taxon>Mesostigmata</taxon>
        <taxon>Gamasina</taxon>
        <taxon>Phytoseioidea</taxon>
        <taxon>Phytoseiidae</taxon>
        <taxon>Typhlodrominae</taxon>
        <taxon>Galendromus</taxon>
    </lineage>
</organism>
<evidence type="ECO:0000256" key="2">
    <source>
        <dbReference type="SAM" id="SignalP"/>
    </source>
</evidence>
<dbReference type="AlphaFoldDB" id="A0AAJ6QVZ8"/>
<feature type="region of interest" description="Disordered" evidence="1">
    <location>
        <begin position="137"/>
        <end position="164"/>
    </location>
</feature>
<dbReference type="RefSeq" id="XP_003745723.1">
    <property type="nucleotide sequence ID" value="XM_003745675.1"/>
</dbReference>
<name>A0AAJ6QVZ8_9ACAR</name>
<protein>
    <submittedName>
        <fullName evidence="4">Uncharacterized protein LOC100902896</fullName>
    </submittedName>
</protein>
<feature type="chain" id="PRO_5042537100" evidence="2">
    <location>
        <begin position="28"/>
        <end position="164"/>
    </location>
</feature>